<organism evidence="1 2">
    <name type="scientific">Intrasporangium calvum</name>
    <dbReference type="NCBI Taxonomy" id="53358"/>
    <lineage>
        <taxon>Bacteria</taxon>
        <taxon>Bacillati</taxon>
        <taxon>Actinomycetota</taxon>
        <taxon>Actinomycetes</taxon>
        <taxon>Micrococcales</taxon>
        <taxon>Intrasporangiaceae</taxon>
        <taxon>Intrasporangium</taxon>
    </lineage>
</organism>
<dbReference type="InterPro" id="IPR021239">
    <property type="entry name" value="DUF2625"/>
</dbReference>
<proteinExistence type="predicted"/>
<evidence type="ECO:0000313" key="2">
    <source>
        <dbReference type="Proteomes" id="UP001150259"/>
    </source>
</evidence>
<reference evidence="1 2" key="1">
    <citation type="submission" date="2022-11" db="EMBL/GenBank/DDBJ databases">
        <title>Anaerobic phenanthrene biodegradation by a DNRA strain PheN6.</title>
        <authorList>
            <person name="Zhang Z."/>
        </authorList>
    </citation>
    <scope>NUCLEOTIDE SEQUENCE [LARGE SCALE GENOMIC DNA]</scope>
    <source>
        <strain evidence="1 2">PheN6</strain>
    </source>
</reference>
<gene>
    <name evidence="1" type="ORF">OO014_08420</name>
</gene>
<dbReference type="RefSeq" id="WP_272461856.1">
    <property type="nucleotide sequence ID" value="NZ_JAPFQL010000030.1"/>
</dbReference>
<comment type="caution">
    <text evidence="1">The sequence shown here is derived from an EMBL/GenBank/DDBJ whole genome shotgun (WGS) entry which is preliminary data.</text>
</comment>
<name>A0ABT5GG92_9MICO</name>
<dbReference type="Pfam" id="PF10946">
    <property type="entry name" value="DUF2625"/>
    <property type="match status" value="1"/>
</dbReference>
<accession>A0ABT5GG92</accession>
<dbReference type="EMBL" id="JAPFQL010000030">
    <property type="protein sequence ID" value="MDC5697280.1"/>
    <property type="molecule type" value="Genomic_DNA"/>
</dbReference>
<dbReference type="Proteomes" id="UP001150259">
    <property type="component" value="Unassembled WGS sequence"/>
</dbReference>
<protein>
    <submittedName>
        <fullName evidence="1">DUF2625 domain-containing protein</fullName>
    </submittedName>
</protein>
<keyword evidence="2" id="KW-1185">Reference proteome</keyword>
<evidence type="ECO:0000313" key="1">
    <source>
        <dbReference type="EMBL" id="MDC5697280.1"/>
    </source>
</evidence>
<sequence length="234" mass="25011">MGSVRDITELVNEDDSVWQELRKAVAGSETTVLPRDDTRAAATLFRLQVSTRSTLGALAYNAGGLVVDHGWLRILGGGTDRLVGLADINTLGEPRETSTPPGHLVVAQDILGGYFAINGGDLPVDLGEIAYWGPDTLDWSGLGAGHTAFVHWAISGGTTDFYRDLRWDGWQDVAASLQLDEGLSLYPPPSTVEGQDISSAYKQAVPMTQLVAFHADFAKATDGQDGPFVVRVAE</sequence>